<evidence type="ECO:0000313" key="2">
    <source>
        <dbReference type="Proteomes" id="UP000829291"/>
    </source>
</evidence>
<dbReference type="InParanoid" id="A0A6J0BTL4"/>
<dbReference type="GO" id="GO:0005737">
    <property type="term" value="C:cytoplasm"/>
    <property type="evidence" value="ECO:0007669"/>
    <property type="project" value="TreeGrafter"/>
</dbReference>
<dbReference type="GeneID" id="107222687"/>
<name>A0A6J0BTL4_NEOLC</name>
<protein>
    <submittedName>
        <fullName evidence="3">Cell division cycle protein 123 homolog isoform X1</fullName>
    </submittedName>
</protein>
<gene>
    <name evidence="3" type="primary">LOC107222687</name>
</gene>
<comment type="similarity">
    <text evidence="1">Belongs to the CDC123 family.</text>
</comment>
<reference evidence="3" key="1">
    <citation type="submission" date="2025-08" db="UniProtKB">
        <authorList>
            <consortium name="RefSeq"/>
        </authorList>
    </citation>
    <scope>IDENTIFICATION</scope>
    <source>
        <tissue evidence="3">Thorax and Abdomen</tissue>
    </source>
</reference>
<dbReference type="RefSeq" id="XP_015517637.1">
    <property type="nucleotide sequence ID" value="XM_015662151.2"/>
</dbReference>
<dbReference type="Proteomes" id="UP000829291">
    <property type="component" value="Chromosome 5"/>
</dbReference>
<dbReference type="KEGG" id="nlo:107222687"/>
<proteinExistence type="inferred from homology"/>
<dbReference type="InterPro" id="IPR009772">
    <property type="entry name" value="CDC123"/>
</dbReference>
<dbReference type="AlphaFoldDB" id="A0A6J0BTL4"/>
<evidence type="ECO:0000313" key="3">
    <source>
        <dbReference type="RefSeq" id="XP_015517637.1"/>
    </source>
</evidence>
<keyword evidence="3" id="KW-0131">Cell cycle</keyword>
<dbReference type="PANTHER" id="PTHR15323:SF6">
    <property type="entry name" value="CELL DIVISION CYCLE PROTEIN 123 HOMOLOG"/>
    <property type="match status" value="1"/>
</dbReference>
<keyword evidence="2" id="KW-1185">Reference proteome</keyword>
<keyword evidence="3" id="KW-0132">Cell division</keyword>
<sequence>MIAECSFSVWYPLFGKESLEAVTVPIPDEVMAYLEHESFRLPVEARNYSKSCSSRWSDGTLVLPNDNDDVHLDQAQFTNDLSEPSYPMFSNQIKDVLNEFGAVFVKLNWSAPLDAAWVAPTKTLRCTTLEEIYLLLKSSDRLVKDLNQLQSLKDKKVNVPPCLVLKKWREINPCAEFRCFVINGELVGICQRDLSQYYLYIETEKYDIRQDIKSLFHERIKKRFESLTNYVFDVIRHKKDHVKIIDFSPYVPGSTKTLLFMKEELNGPIFNPPEFRLIGENVAIQPNDASTFCIPREINEFYQTNSSQSMMDIIQQEVHNQNELCEMNKHPNRSTDEDYQ</sequence>
<dbReference type="OrthoDB" id="360540at2759"/>
<accession>A0A6J0BTL4</accession>
<dbReference type="GO" id="GO:0051301">
    <property type="term" value="P:cell division"/>
    <property type="evidence" value="ECO:0007669"/>
    <property type="project" value="UniProtKB-KW"/>
</dbReference>
<dbReference type="Pfam" id="PF07065">
    <property type="entry name" value="D123"/>
    <property type="match status" value="1"/>
</dbReference>
<evidence type="ECO:0000256" key="1">
    <source>
        <dbReference type="ARBA" id="ARBA00011047"/>
    </source>
</evidence>
<dbReference type="PANTHER" id="PTHR15323">
    <property type="entry name" value="D123 PROTEIN"/>
    <property type="match status" value="1"/>
</dbReference>
<organism evidence="3">
    <name type="scientific">Neodiprion lecontei</name>
    <name type="common">Redheaded pine sawfly</name>
    <dbReference type="NCBI Taxonomy" id="441921"/>
    <lineage>
        <taxon>Eukaryota</taxon>
        <taxon>Metazoa</taxon>
        <taxon>Ecdysozoa</taxon>
        <taxon>Arthropoda</taxon>
        <taxon>Hexapoda</taxon>
        <taxon>Insecta</taxon>
        <taxon>Pterygota</taxon>
        <taxon>Neoptera</taxon>
        <taxon>Endopterygota</taxon>
        <taxon>Hymenoptera</taxon>
        <taxon>Tenthredinoidea</taxon>
        <taxon>Diprionidae</taxon>
        <taxon>Diprioninae</taxon>
        <taxon>Neodiprion</taxon>
    </lineage>
</organism>